<keyword evidence="3" id="KW-0472">Membrane</keyword>
<evidence type="ECO:0000313" key="5">
    <source>
        <dbReference type="EMBL" id="KAJ3450591.1"/>
    </source>
</evidence>
<dbReference type="AlphaFoldDB" id="A0AAV8AB11"/>
<protein>
    <submittedName>
        <fullName evidence="5">Activating transcription factor-2</fullName>
    </submittedName>
</protein>
<name>A0AAV8AB11_9EUKA</name>
<evidence type="ECO:0000259" key="4">
    <source>
        <dbReference type="PROSITE" id="PS50217"/>
    </source>
</evidence>
<accession>A0AAV8AB11</accession>
<keyword evidence="1" id="KW-0175">Coiled coil</keyword>
<dbReference type="SMART" id="SM00338">
    <property type="entry name" value="BRLZ"/>
    <property type="match status" value="1"/>
</dbReference>
<gene>
    <name evidence="5" type="ORF">M0812_06775</name>
</gene>
<feature type="compositionally biased region" description="Low complexity" evidence="2">
    <location>
        <begin position="60"/>
        <end position="70"/>
    </location>
</feature>
<keyword evidence="3" id="KW-0812">Transmembrane</keyword>
<evidence type="ECO:0000256" key="1">
    <source>
        <dbReference type="SAM" id="Coils"/>
    </source>
</evidence>
<proteinExistence type="predicted"/>
<comment type="caution">
    <text evidence="5">The sequence shown here is derived from an EMBL/GenBank/DDBJ whole genome shotgun (WGS) entry which is preliminary data.</text>
</comment>
<evidence type="ECO:0000313" key="6">
    <source>
        <dbReference type="Proteomes" id="UP001146793"/>
    </source>
</evidence>
<sequence>MEEIFDSTDLFNFSNYYNNLSDFTQIEDLETIMSSEENDQTTSSPIILDDPLEDETIQTTNNSTSNLTNNSEEKNKNNNNNENCTSLDKSKSLQVTRKRRYVVIKKIKKKMPTITFQTPVDENGNPRELTEMEIRKRVRERNRINAIRSRKRKRDIVNKLEKESQDLKQRQNELSLQLKEMKHTNKCLKEQSKRIKQLVLQSFSSNGIQSNDFLEISKRTFENIGNFDHCQTNEQQKQEEKDNEQKKLEQKFDFSSFLQEGIGTSCFWHNSLSRRCFTYNQDFEGSFEFIEYQTRKISIRTDIDHTLGASALLIIFTICLIFSFIKLFYQNRFIKFRFLKLFFLQNFLKQNLLQTIPNTSS</sequence>
<feature type="transmembrane region" description="Helical" evidence="3">
    <location>
        <begin position="307"/>
        <end position="329"/>
    </location>
</feature>
<feature type="region of interest" description="Disordered" evidence="2">
    <location>
        <begin position="60"/>
        <end position="92"/>
    </location>
</feature>
<feature type="coiled-coil region" evidence="1">
    <location>
        <begin position="150"/>
        <end position="198"/>
    </location>
</feature>
<evidence type="ECO:0000256" key="2">
    <source>
        <dbReference type="SAM" id="MobiDB-lite"/>
    </source>
</evidence>
<dbReference type="Proteomes" id="UP001146793">
    <property type="component" value="Unassembled WGS sequence"/>
</dbReference>
<dbReference type="InterPro" id="IPR046347">
    <property type="entry name" value="bZIP_sf"/>
</dbReference>
<organism evidence="5 6">
    <name type="scientific">Anaeramoeba flamelloides</name>
    <dbReference type="NCBI Taxonomy" id="1746091"/>
    <lineage>
        <taxon>Eukaryota</taxon>
        <taxon>Metamonada</taxon>
        <taxon>Anaeramoebidae</taxon>
        <taxon>Anaeramoeba</taxon>
    </lineage>
</organism>
<dbReference type="SUPFAM" id="SSF57959">
    <property type="entry name" value="Leucine zipper domain"/>
    <property type="match status" value="1"/>
</dbReference>
<dbReference type="InterPro" id="IPR004827">
    <property type="entry name" value="bZIP"/>
</dbReference>
<keyword evidence="3" id="KW-1133">Transmembrane helix</keyword>
<reference evidence="5" key="1">
    <citation type="submission" date="2022-08" db="EMBL/GenBank/DDBJ databases">
        <title>Novel sulphate-reducing endosymbionts in the free-living metamonad Anaeramoeba.</title>
        <authorList>
            <person name="Jerlstrom-Hultqvist J."/>
            <person name="Cepicka I."/>
            <person name="Gallot-Lavallee L."/>
            <person name="Salas-Leiva D."/>
            <person name="Curtis B.A."/>
            <person name="Zahonova K."/>
            <person name="Pipaliya S."/>
            <person name="Dacks J."/>
            <person name="Roger A.J."/>
        </authorList>
    </citation>
    <scope>NUCLEOTIDE SEQUENCE</scope>
    <source>
        <strain evidence="5">Busselton2</strain>
    </source>
</reference>
<dbReference type="EMBL" id="JANTQA010000012">
    <property type="protein sequence ID" value="KAJ3450591.1"/>
    <property type="molecule type" value="Genomic_DNA"/>
</dbReference>
<dbReference type="GO" id="GO:0003700">
    <property type="term" value="F:DNA-binding transcription factor activity"/>
    <property type="evidence" value="ECO:0007669"/>
    <property type="project" value="InterPro"/>
</dbReference>
<feature type="domain" description="BZIP" evidence="4">
    <location>
        <begin position="132"/>
        <end position="195"/>
    </location>
</feature>
<dbReference type="PROSITE" id="PS50217">
    <property type="entry name" value="BZIP"/>
    <property type="match status" value="1"/>
</dbReference>
<evidence type="ECO:0000256" key="3">
    <source>
        <dbReference type="SAM" id="Phobius"/>
    </source>
</evidence>
<dbReference type="Gene3D" id="1.20.5.170">
    <property type="match status" value="1"/>
</dbReference>